<protein>
    <submittedName>
        <fullName evidence="1">Uncharacterized protein</fullName>
    </submittedName>
</protein>
<name>A0A8H3XFK5_GIGMA</name>
<evidence type="ECO:0000313" key="2">
    <source>
        <dbReference type="Proteomes" id="UP000439903"/>
    </source>
</evidence>
<dbReference type="EMBL" id="WTPW01001136">
    <property type="protein sequence ID" value="KAF0453761.1"/>
    <property type="molecule type" value="Genomic_DNA"/>
</dbReference>
<accession>A0A8H3XFK5</accession>
<dbReference type="AlphaFoldDB" id="A0A8H3XFK5"/>
<reference evidence="1 2" key="1">
    <citation type="journal article" date="2019" name="Environ. Microbiol.">
        <title>At the nexus of three kingdoms: the genome of the mycorrhizal fungus Gigaspora margarita provides insights into plant, endobacterial and fungal interactions.</title>
        <authorList>
            <person name="Venice F."/>
            <person name="Ghignone S."/>
            <person name="Salvioli di Fossalunga A."/>
            <person name="Amselem J."/>
            <person name="Novero M."/>
            <person name="Xianan X."/>
            <person name="Sedzielewska Toro K."/>
            <person name="Morin E."/>
            <person name="Lipzen A."/>
            <person name="Grigoriev I.V."/>
            <person name="Henrissat B."/>
            <person name="Martin F.M."/>
            <person name="Bonfante P."/>
        </authorList>
    </citation>
    <scope>NUCLEOTIDE SEQUENCE [LARGE SCALE GENOMIC DNA]</scope>
    <source>
        <strain evidence="1 2">BEG34</strain>
    </source>
</reference>
<evidence type="ECO:0000313" key="1">
    <source>
        <dbReference type="EMBL" id="KAF0453761.1"/>
    </source>
</evidence>
<keyword evidence="2" id="KW-1185">Reference proteome</keyword>
<comment type="caution">
    <text evidence="1">The sequence shown here is derived from an EMBL/GenBank/DDBJ whole genome shotgun (WGS) entry which is preliminary data.</text>
</comment>
<gene>
    <name evidence="1" type="ORF">F8M41_001684</name>
</gene>
<dbReference type="Proteomes" id="UP000439903">
    <property type="component" value="Unassembled WGS sequence"/>
</dbReference>
<organism evidence="1 2">
    <name type="scientific">Gigaspora margarita</name>
    <dbReference type="NCBI Taxonomy" id="4874"/>
    <lineage>
        <taxon>Eukaryota</taxon>
        <taxon>Fungi</taxon>
        <taxon>Fungi incertae sedis</taxon>
        <taxon>Mucoromycota</taxon>
        <taxon>Glomeromycotina</taxon>
        <taxon>Glomeromycetes</taxon>
        <taxon>Diversisporales</taxon>
        <taxon>Gigasporaceae</taxon>
        <taxon>Gigaspora</taxon>
    </lineage>
</organism>
<proteinExistence type="predicted"/>
<sequence length="100" mass="11965">MRPVKKTGSYLVFSGTIFKLELKLKDSKTKEYIYAVFLKIRRVNETSISFIPRYKDLVVLKEYFKLRLKVKVFCSFEDDLRYYVFDLRDGSGVPVWLLKH</sequence>